<gene>
    <name evidence="1" type="ORF">PBK173_000517400</name>
</gene>
<sequence>MNNGIRALYVYNSSPTSSNLIYTKIFVNIEVYAKSLQVSSFYSILCDIEQ</sequence>
<dbReference type="EMBL" id="FFUQ01000261">
    <property type="protein sequence ID" value="CXH16304.1"/>
    <property type="molecule type" value="Genomic_DNA"/>
</dbReference>
<name>A0A113PCS4_PLABE</name>
<reference evidence="1 2" key="1">
    <citation type="submission" date="2016-02" db="EMBL/GenBank/DDBJ databases">
        <authorList>
            <consortium name="Pathogen Informatics"/>
        </authorList>
    </citation>
    <scope>NUCLEOTIDE SEQUENCE [LARGE SCALE GENOMIC DNA]</scope>
    <source>
        <strain evidence="1 2">K173</strain>
    </source>
</reference>
<proteinExistence type="predicted"/>
<organism evidence="1 2">
    <name type="scientific">Plasmodium berghei</name>
    <dbReference type="NCBI Taxonomy" id="5821"/>
    <lineage>
        <taxon>Eukaryota</taxon>
        <taxon>Sar</taxon>
        <taxon>Alveolata</taxon>
        <taxon>Apicomplexa</taxon>
        <taxon>Aconoidasida</taxon>
        <taxon>Haemosporida</taxon>
        <taxon>Plasmodiidae</taxon>
        <taxon>Plasmodium</taxon>
        <taxon>Plasmodium (Vinckeia)</taxon>
    </lineage>
</organism>
<dbReference type="AlphaFoldDB" id="A0A113PCS4"/>
<accession>A0A113PCS4</accession>
<evidence type="ECO:0000313" key="1">
    <source>
        <dbReference type="EMBL" id="CXH16304.1"/>
    </source>
</evidence>
<dbReference type="Proteomes" id="UP000069549">
    <property type="component" value="Unassembled WGS sequence"/>
</dbReference>
<evidence type="ECO:0000313" key="2">
    <source>
        <dbReference type="Proteomes" id="UP000069549"/>
    </source>
</evidence>
<protein>
    <submittedName>
        <fullName evidence="1">Uncharacterized protein</fullName>
    </submittedName>
</protein>